<dbReference type="Proteomes" id="UP001054945">
    <property type="component" value="Unassembled WGS sequence"/>
</dbReference>
<reference evidence="1 2" key="1">
    <citation type="submission" date="2021-06" db="EMBL/GenBank/DDBJ databases">
        <title>Caerostris extrusa draft genome.</title>
        <authorList>
            <person name="Kono N."/>
            <person name="Arakawa K."/>
        </authorList>
    </citation>
    <scope>NUCLEOTIDE SEQUENCE [LARGE SCALE GENOMIC DNA]</scope>
</reference>
<name>A0AAV4TXR8_CAEEX</name>
<sequence length="122" mass="13897">MSPMSAPGLFWCTDSAHPFDWSSISPTRETPTERRKSNFSLLFSFLLPPYPRSIWKVFNAAEIEFKGFLYEYIRGRVCRKESPLTVVNMSLRKKTGICALFMCVCKKEGVVGTLSWGDLFVG</sequence>
<organism evidence="1 2">
    <name type="scientific">Caerostris extrusa</name>
    <name type="common">Bark spider</name>
    <name type="synonym">Caerostris bankana</name>
    <dbReference type="NCBI Taxonomy" id="172846"/>
    <lineage>
        <taxon>Eukaryota</taxon>
        <taxon>Metazoa</taxon>
        <taxon>Ecdysozoa</taxon>
        <taxon>Arthropoda</taxon>
        <taxon>Chelicerata</taxon>
        <taxon>Arachnida</taxon>
        <taxon>Araneae</taxon>
        <taxon>Araneomorphae</taxon>
        <taxon>Entelegynae</taxon>
        <taxon>Araneoidea</taxon>
        <taxon>Araneidae</taxon>
        <taxon>Caerostris</taxon>
    </lineage>
</organism>
<evidence type="ECO:0000313" key="1">
    <source>
        <dbReference type="EMBL" id="GIY49877.1"/>
    </source>
</evidence>
<gene>
    <name evidence="1" type="ORF">CEXT_550781</name>
</gene>
<comment type="caution">
    <text evidence="1">The sequence shown here is derived from an EMBL/GenBank/DDBJ whole genome shotgun (WGS) entry which is preliminary data.</text>
</comment>
<protein>
    <submittedName>
        <fullName evidence="1">Uncharacterized protein</fullName>
    </submittedName>
</protein>
<evidence type="ECO:0000313" key="2">
    <source>
        <dbReference type="Proteomes" id="UP001054945"/>
    </source>
</evidence>
<dbReference type="AlphaFoldDB" id="A0AAV4TXR8"/>
<keyword evidence="2" id="KW-1185">Reference proteome</keyword>
<accession>A0AAV4TXR8</accession>
<proteinExistence type="predicted"/>
<dbReference type="EMBL" id="BPLR01011909">
    <property type="protein sequence ID" value="GIY49877.1"/>
    <property type="molecule type" value="Genomic_DNA"/>
</dbReference>